<keyword evidence="2" id="KW-0378">Hydrolase</keyword>
<organism evidence="2 3">
    <name type="scientific">Ignatzschineria larvae DSM 13226</name>
    <dbReference type="NCBI Taxonomy" id="1111732"/>
    <lineage>
        <taxon>Bacteria</taxon>
        <taxon>Pseudomonadati</taxon>
        <taxon>Pseudomonadota</taxon>
        <taxon>Gammaproteobacteria</taxon>
        <taxon>Cardiobacteriales</taxon>
        <taxon>Ignatzschineriaceae</taxon>
        <taxon>Ignatzschineria</taxon>
    </lineage>
</organism>
<evidence type="ECO:0000313" key="3">
    <source>
        <dbReference type="Proteomes" id="UP001449178"/>
    </source>
</evidence>
<dbReference type="PANTHER" id="PTHR30015:SF7">
    <property type="entry name" value="TYPE IV METHYL-DIRECTED RESTRICTION ENZYME ECOKMRR"/>
    <property type="match status" value="1"/>
</dbReference>
<keyword evidence="2" id="KW-0540">Nuclease</keyword>
<sequence length="222" mass="25589">MFFKNWFKGKNSVEDVQKMPEIRLADLLACDSDEPLDLITAIQNLDMRKYDRNVPPQDLNEIAKAILEKIGYNAEIVDGMRDGGIDVVGYQNNVRKIGVQCKQWNPKKLNKRISTQEINAFRGSLSSKKIEQGIFITTHYFDDYALKAADDNLILIDRRQLYALLTRFFPQSMSKIAYTQNLEDQANCPNCKEGKLFKLYREKQSNYDWCESCRGVPGSRKG</sequence>
<name>A0ABZ3C316_9GAMM</name>
<proteinExistence type="predicted"/>
<accession>A0ABZ3C316</accession>
<keyword evidence="3" id="KW-1185">Reference proteome</keyword>
<reference evidence="2 3" key="1">
    <citation type="submission" date="2024-03" db="EMBL/GenBank/DDBJ databases">
        <title>Complete Genome Sequence and Annotation of Ignatzschineria larvae DSM 13226.</title>
        <authorList>
            <person name="Cantrell E."/>
            <person name="Burcham Z.M."/>
        </authorList>
    </citation>
    <scope>NUCLEOTIDE SEQUENCE [LARGE SCALE GENOMIC DNA]</scope>
    <source>
        <strain evidence="2 3">DSM 13226</strain>
    </source>
</reference>
<evidence type="ECO:0000313" key="2">
    <source>
        <dbReference type="EMBL" id="WZW87446.1"/>
    </source>
</evidence>
<dbReference type="RefSeq" id="WP_051396046.1">
    <property type="nucleotide sequence ID" value="NZ_AZOD01000002.1"/>
</dbReference>
<gene>
    <name evidence="2" type="ORF">WMO13_08745</name>
</gene>
<dbReference type="Pfam" id="PF04471">
    <property type="entry name" value="Mrr_cat"/>
    <property type="match status" value="1"/>
</dbReference>
<dbReference type="InterPro" id="IPR052906">
    <property type="entry name" value="Type_IV_Methyl-Rstrct_Enzyme"/>
</dbReference>
<dbReference type="Gene3D" id="3.40.1350.10">
    <property type="match status" value="1"/>
</dbReference>
<dbReference type="GO" id="GO:0004519">
    <property type="term" value="F:endonuclease activity"/>
    <property type="evidence" value="ECO:0007669"/>
    <property type="project" value="UniProtKB-KW"/>
</dbReference>
<protein>
    <submittedName>
        <fullName evidence="2">Restriction endonuclease</fullName>
    </submittedName>
</protein>
<dbReference type="Proteomes" id="UP001449178">
    <property type="component" value="Chromosome"/>
</dbReference>
<dbReference type="InterPro" id="IPR011856">
    <property type="entry name" value="tRNA_endonuc-like_dom_sf"/>
</dbReference>
<keyword evidence="2" id="KW-0255">Endonuclease</keyword>
<dbReference type="InterPro" id="IPR011335">
    <property type="entry name" value="Restrct_endonuc-II-like"/>
</dbReference>
<dbReference type="EMBL" id="CP150637">
    <property type="protein sequence ID" value="WZW87446.1"/>
    <property type="molecule type" value="Genomic_DNA"/>
</dbReference>
<dbReference type="InterPro" id="IPR007560">
    <property type="entry name" value="Restrct_endonuc_IV_Mrr"/>
</dbReference>
<feature type="domain" description="Restriction endonuclease type IV Mrr" evidence="1">
    <location>
        <begin position="53"/>
        <end position="165"/>
    </location>
</feature>
<dbReference type="SUPFAM" id="SSF52980">
    <property type="entry name" value="Restriction endonuclease-like"/>
    <property type="match status" value="1"/>
</dbReference>
<evidence type="ECO:0000259" key="1">
    <source>
        <dbReference type="Pfam" id="PF04471"/>
    </source>
</evidence>
<dbReference type="PANTHER" id="PTHR30015">
    <property type="entry name" value="MRR RESTRICTION SYSTEM PROTEIN"/>
    <property type="match status" value="1"/>
</dbReference>